<reference evidence="1" key="2">
    <citation type="submission" date="2023-06" db="EMBL/GenBank/DDBJ databases">
        <authorList>
            <person name="Lucena T."/>
            <person name="Sun Q."/>
        </authorList>
    </citation>
    <scope>NUCLEOTIDE SEQUENCE</scope>
    <source>
        <strain evidence="1">CECT 8869</strain>
    </source>
</reference>
<keyword evidence="2" id="KW-1185">Reference proteome</keyword>
<sequence>MMNDITPIYQNEYGIAFKWKPEKPSKTNKVQIIFRDTGLLLTKKEIHYFSKCIHDTLQSGNGNLCNDCQIKGECRSLLLNSPAHQVSFAVSYTEALKIKDLIDGTLFKIQLDAYFNDIGIS</sequence>
<dbReference type="RefSeq" id="WP_245838922.1">
    <property type="nucleotide sequence ID" value="NZ_JAUKUC010000001.1"/>
</dbReference>
<evidence type="ECO:0000313" key="2">
    <source>
        <dbReference type="Proteomes" id="UP001168579"/>
    </source>
</evidence>
<dbReference type="EMBL" id="JAUKUC010000001">
    <property type="protein sequence ID" value="MDO1512754.1"/>
    <property type="molecule type" value="Genomic_DNA"/>
</dbReference>
<reference evidence="1" key="1">
    <citation type="journal article" date="2014" name="Int. J. Syst. Evol. Microbiol.">
        <title>Complete genome of a new Firmicutes species belonging to the dominant human colonic microbiota ('Ruminococcus bicirculans') reveals two chromosomes and a selective capacity to utilize plant glucans.</title>
        <authorList>
            <consortium name="NISC Comparative Sequencing Program"/>
            <person name="Wegmann U."/>
            <person name="Louis P."/>
            <person name="Goesmann A."/>
            <person name="Henrissat B."/>
            <person name="Duncan S.H."/>
            <person name="Flint H.J."/>
        </authorList>
    </citation>
    <scope>NUCLEOTIDE SEQUENCE</scope>
    <source>
        <strain evidence="1">CECT 8869</strain>
    </source>
</reference>
<name>A0ABT8RPE0_9FLAO</name>
<organism evidence="1 2">
    <name type="scientific">Maribacter confluentis</name>
    <dbReference type="NCBI Taxonomy" id="1656093"/>
    <lineage>
        <taxon>Bacteria</taxon>
        <taxon>Pseudomonadati</taxon>
        <taxon>Bacteroidota</taxon>
        <taxon>Flavobacteriia</taxon>
        <taxon>Flavobacteriales</taxon>
        <taxon>Flavobacteriaceae</taxon>
        <taxon>Maribacter</taxon>
    </lineage>
</organism>
<evidence type="ECO:0000313" key="1">
    <source>
        <dbReference type="EMBL" id="MDO1512754.1"/>
    </source>
</evidence>
<accession>A0ABT8RPE0</accession>
<comment type="caution">
    <text evidence="1">The sequence shown here is derived from an EMBL/GenBank/DDBJ whole genome shotgun (WGS) entry which is preliminary data.</text>
</comment>
<dbReference type="Proteomes" id="UP001168579">
    <property type="component" value="Unassembled WGS sequence"/>
</dbReference>
<proteinExistence type="predicted"/>
<protein>
    <submittedName>
        <fullName evidence="1">Uncharacterized protein</fullName>
    </submittedName>
</protein>
<gene>
    <name evidence="1" type="ORF">Q2T41_08815</name>
</gene>